<feature type="compositionally biased region" description="Basic and acidic residues" evidence="1">
    <location>
        <begin position="1173"/>
        <end position="1200"/>
    </location>
</feature>
<organism evidence="2">
    <name type="scientific">Cladocopium goreaui</name>
    <dbReference type="NCBI Taxonomy" id="2562237"/>
    <lineage>
        <taxon>Eukaryota</taxon>
        <taxon>Sar</taxon>
        <taxon>Alveolata</taxon>
        <taxon>Dinophyceae</taxon>
        <taxon>Suessiales</taxon>
        <taxon>Symbiodiniaceae</taxon>
        <taxon>Cladocopium</taxon>
    </lineage>
</organism>
<feature type="region of interest" description="Disordered" evidence="1">
    <location>
        <begin position="1173"/>
        <end position="1202"/>
    </location>
</feature>
<sequence length="1631" mass="180761">MEGGRGRSGDRGRAKVDRDERRYGRNKDSRLVERGRTGGRGSLPPPEPAYPPSSWKRPAVPPPRRPSHSYPRVPEQVGRSFSYSPSMGHRVSRSRSAGQRRLAPGLDVKARPEKRPRSLSLGLTTGITAAGAWAARFEIASMLEAKCNPNELVEAIRAGHEGPHVLSMTQHEERSTVGSASAGSLQETESRKDYRDDIPEDLFSDQEGWDKELGKQRAILESLGAGKEALPPWVSGGAEAGELVPPGSNSASASALPSSGRPESVPFIKKATPPPGKKRPEMSRYHKECHNVYDMMKKLKVPMDIDAGGPRSANRGDLDSLESLDARLGVLEFVEHLMHQQVGYLTPRSFLYAVDYFASAFGYEMRGGAWNRAKRLALSFAKSKTSATSRAPGFQKATLVALERCVMDGFLPKTERVACGKLRLCIQSSTRYDDILNTPLAACEWLRKPGEKEVIGLRSRALRGKTGPRLWVASLRGACAENDNWLPTLMSLVLESHGATWHSDDHFGKLPSGSEFLKTPSRLEKDVELVKSALGKLLSEEVNVGLTAEGVEVLRWHGAKASLSSLMQHLNLPKRVVRWQGNWSSQTETMPDTYLRESQVLILSCQEKCLEYLRQGGDLIRLVGEPINPENSREGRAGEESRRERAMAAEFGVGADVASLDEAFEDGKIDQKTLDLEKTAATAHRDLNDVLEAEQEAADTEPGASGSEGEKQKAEEEKAKQSLADPQEALDEVDSEGLTPYRVQAKTPGARPKVHLPSVASLEEKPITKAIPRCGASGSFELMKVEARIPAAFQRSAAQFGVAESDFLVLTSLGIHSYESFALRIHAKENLEEFLRDTICPQAGYNDPEDGLITFNRTPHVEWQTFKMSDDAASLRKLWYLSKELCKSELEKLASGEDSSRVKVGLPSAVAMETSAVDRGMPVPVSDAERPSLFALTRLARSLVGPGASFEYVALESYLTLEEERRMERAGILPKSRGEVVLTKDSRLAMREKDTQDLPGDPANDMETLRKRMDIRARCMEMLEVGKFSTYRMLHDRYIGVILAEVPEGMRPPTIQEVRRFDRALHQEVLRWLAREVGTLDGGIKHHLLNNQIGLWRLLDPVVRSLPDQGVEKKYTGQKRGRTPSPDRGRELSPLPRRRPENPPPNKKKKLTQCLVCKKRHEPLCKFPEGFRRKQRDEKRAREQALKQKEKENSAKKAKESGAVPAELAEVVQFTTGDEREYPSGFCSAYAVCAEKLLGSEGTFLEVFSGPNAPLSRAICEQLGEELRGSRLQTERGLKVELQRLAQIMDIGDVIPSTPTPVATPSVCLTPETATNRLAMLEAGRQPSYGKREQLIPDGLESEREHLERALQLSHPFETQQVLKRDHAEVLEQYTASDKDMNLLRLRVLADWSRLSSSEEVKAKQREHEALACSNAIKLGRMPIVGSALESPFFDTYDVPASMTLTELLATAPVGRQATIRRVEFMAGKVGMFCLQQAFKLLGFELDEDKSQPPSEVTHVLGVAFNTQALIEERILRVEPKPLRVRNFVATVDAILHRNHLPSSVAASLLGKFGFLCSTLFGKLGRFCTGALRERQYAQGNPDDITPILQLSLQLMKHVVTVAPHRCCHLQSRGPPAILYTDASDVPGRDP</sequence>
<dbReference type="EMBL" id="CAMXCT020000983">
    <property type="protein sequence ID" value="CAL1138739.1"/>
    <property type="molecule type" value="Genomic_DNA"/>
</dbReference>
<feature type="region of interest" description="Disordered" evidence="1">
    <location>
        <begin position="694"/>
        <end position="737"/>
    </location>
</feature>
<feature type="compositionally biased region" description="Basic and acidic residues" evidence="1">
    <location>
        <begin position="188"/>
        <end position="197"/>
    </location>
</feature>
<dbReference type="OrthoDB" id="432328at2759"/>
<feature type="compositionally biased region" description="Polar residues" evidence="1">
    <location>
        <begin position="176"/>
        <end position="187"/>
    </location>
</feature>
<feature type="compositionally biased region" description="Basic and acidic residues" evidence="1">
    <location>
        <begin position="631"/>
        <end position="645"/>
    </location>
</feature>
<evidence type="ECO:0000313" key="2">
    <source>
        <dbReference type="EMBL" id="CAI3985364.1"/>
    </source>
</evidence>
<proteinExistence type="predicted"/>
<feature type="compositionally biased region" description="Low complexity" evidence="1">
    <location>
        <begin position="245"/>
        <end position="259"/>
    </location>
</feature>
<evidence type="ECO:0000313" key="3">
    <source>
        <dbReference type="EMBL" id="CAL4772676.1"/>
    </source>
</evidence>
<gene>
    <name evidence="2" type="ORF">C1SCF055_LOCUS12818</name>
</gene>
<comment type="caution">
    <text evidence="2">The sequence shown here is derived from an EMBL/GenBank/DDBJ whole genome shotgun (WGS) entry which is preliminary data.</text>
</comment>
<reference evidence="2" key="1">
    <citation type="submission" date="2022-10" db="EMBL/GenBank/DDBJ databases">
        <authorList>
            <person name="Chen Y."/>
            <person name="Dougan E. K."/>
            <person name="Chan C."/>
            <person name="Rhodes N."/>
            <person name="Thang M."/>
        </authorList>
    </citation>
    <scope>NUCLEOTIDE SEQUENCE</scope>
</reference>
<feature type="region of interest" description="Disordered" evidence="1">
    <location>
        <begin position="1109"/>
        <end position="1153"/>
    </location>
</feature>
<feature type="compositionally biased region" description="Basic and acidic residues" evidence="1">
    <location>
        <begin position="708"/>
        <end position="720"/>
    </location>
</feature>
<accession>A0A9P1C5C5</accession>
<dbReference type="EMBL" id="CAMXCT030000983">
    <property type="protein sequence ID" value="CAL4772676.1"/>
    <property type="molecule type" value="Genomic_DNA"/>
</dbReference>
<keyword evidence="3" id="KW-0813">Transport</keyword>
<evidence type="ECO:0000313" key="4">
    <source>
        <dbReference type="Proteomes" id="UP001152797"/>
    </source>
</evidence>
<protein>
    <submittedName>
        <fullName evidence="3">Sodium channel protein type 4 subunit alpha A</fullName>
    </submittedName>
</protein>
<keyword evidence="4" id="KW-1185">Reference proteome</keyword>
<feature type="compositionally biased region" description="Basic and acidic residues" evidence="1">
    <location>
        <begin position="1"/>
        <end position="36"/>
    </location>
</feature>
<feature type="region of interest" description="Disordered" evidence="1">
    <location>
        <begin position="1"/>
        <end position="117"/>
    </location>
</feature>
<feature type="region of interest" description="Disordered" evidence="1">
    <location>
        <begin position="625"/>
        <end position="645"/>
    </location>
</feature>
<feature type="region of interest" description="Disordered" evidence="1">
    <location>
        <begin position="170"/>
        <end position="209"/>
    </location>
</feature>
<name>A0A9P1C5C5_9DINO</name>
<keyword evidence="3" id="KW-0406">Ion transport</keyword>
<feature type="non-terminal residue" evidence="2">
    <location>
        <position position="1631"/>
    </location>
</feature>
<evidence type="ECO:0000256" key="1">
    <source>
        <dbReference type="SAM" id="MobiDB-lite"/>
    </source>
</evidence>
<reference evidence="3 4" key="2">
    <citation type="submission" date="2024-05" db="EMBL/GenBank/DDBJ databases">
        <authorList>
            <person name="Chen Y."/>
            <person name="Shah S."/>
            <person name="Dougan E. K."/>
            <person name="Thang M."/>
            <person name="Chan C."/>
        </authorList>
    </citation>
    <scope>NUCLEOTIDE SEQUENCE [LARGE SCALE GENOMIC DNA]</scope>
</reference>
<dbReference type="EMBL" id="CAMXCT010000983">
    <property type="protein sequence ID" value="CAI3985364.1"/>
    <property type="molecule type" value="Genomic_DNA"/>
</dbReference>
<dbReference type="Proteomes" id="UP001152797">
    <property type="component" value="Unassembled WGS sequence"/>
</dbReference>
<keyword evidence="3" id="KW-0407">Ion channel</keyword>
<feature type="region of interest" description="Disordered" evidence="1">
    <location>
        <begin position="230"/>
        <end position="282"/>
    </location>
</feature>
<dbReference type="GO" id="GO:0034220">
    <property type="term" value="P:monoatomic ion transmembrane transport"/>
    <property type="evidence" value="ECO:0007669"/>
    <property type="project" value="UniProtKB-KW"/>
</dbReference>